<gene>
    <name evidence="1" type="ORF">PU634_04835</name>
</gene>
<name>A0AA50QCW7_9GAMM</name>
<dbReference type="InterPro" id="IPR023393">
    <property type="entry name" value="START-like_dom_sf"/>
</dbReference>
<dbReference type="KEGG" id="ope:PU634_04835"/>
<dbReference type="CDD" id="cd07824">
    <property type="entry name" value="SRPBCC_6"/>
    <property type="match status" value="1"/>
</dbReference>
<keyword evidence="2" id="KW-1185">Reference proteome</keyword>
<proteinExistence type="predicted"/>
<dbReference type="Gene3D" id="3.30.530.20">
    <property type="match status" value="1"/>
</dbReference>
<evidence type="ECO:0000313" key="1">
    <source>
        <dbReference type="EMBL" id="WMC11692.1"/>
    </source>
</evidence>
<dbReference type="EMBL" id="CP118224">
    <property type="protein sequence ID" value="WMC11692.1"/>
    <property type="molecule type" value="Genomic_DNA"/>
</dbReference>
<protein>
    <submittedName>
        <fullName evidence="1">SRPBCC family protein</fullName>
    </submittedName>
</protein>
<evidence type="ECO:0000313" key="2">
    <source>
        <dbReference type="Proteomes" id="UP001223802"/>
    </source>
</evidence>
<sequence>MATYRLVTRWQIAAPQVAVYRAISQSRYWPLWWRGLVDVRELAAGNARGIGRGYRYHWQSRLGYRLVFDVYLVRHYAPKVIVGKVCGDLEGWGCWQLRERGGLTGVRHEWRVRTTRRWMNLAAPLARPLFIWSHHAVMRDGAAGLARWLNAPPCGSEW</sequence>
<dbReference type="AlphaFoldDB" id="A0AA50QCW7"/>
<reference evidence="1 2" key="1">
    <citation type="submission" date="2023-02" db="EMBL/GenBank/DDBJ databases">
        <title>Complete genome sequence of a novel bacterium Oceanimonas sp. NTOU-MSR1 isolated from marine coast sediment.</title>
        <authorList>
            <person name="Yang H.-T."/>
            <person name="Chen Y.-L."/>
            <person name="Ho Y.-N."/>
        </authorList>
    </citation>
    <scope>NUCLEOTIDE SEQUENCE [LARGE SCALE GENOMIC DNA]</scope>
    <source>
        <strain evidence="1 2">NTOU-MSR1</strain>
    </source>
</reference>
<dbReference type="RefSeq" id="WP_306762927.1">
    <property type="nucleotide sequence ID" value="NZ_CP118224.1"/>
</dbReference>
<dbReference type="SUPFAM" id="SSF55961">
    <property type="entry name" value="Bet v1-like"/>
    <property type="match status" value="1"/>
</dbReference>
<accession>A0AA50QCW7</accession>
<dbReference type="Proteomes" id="UP001223802">
    <property type="component" value="Chromosome"/>
</dbReference>
<organism evidence="1 2">
    <name type="scientific">Oceanimonas pelagia</name>
    <dbReference type="NCBI Taxonomy" id="3028314"/>
    <lineage>
        <taxon>Bacteria</taxon>
        <taxon>Pseudomonadati</taxon>
        <taxon>Pseudomonadota</taxon>
        <taxon>Gammaproteobacteria</taxon>
        <taxon>Aeromonadales</taxon>
        <taxon>Aeromonadaceae</taxon>
        <taxon>Oceanimonas</taxon>
    </lineage>
</organism>